<feature type="transmembrane region" description="Helical" evidence="6">
    <location>
        <begin position="92"/>
        <end position="116"/>
    </location>
</feature>
<dbReference type="EMBL" id="JABWRE020000001">
    <property type="protein sequence ID" value="MBV4536314.1"/>
    <property type="molecule type" value="Genomic_DNA"/>
</dbReference>
<dbReference type="PROSITE" id="PS50850">
    <property type="entry name" value="MFS"/>
    <property type="match status" value="1"/>
</dbReference>
<evidence type="ECO:0000259" key="7">
    <source>
        <dbReference type="PROSITE" id="PS50850"/>
    </source>
</evidence>
<dbReference type="AlphaFoldDB" id="A0A923FZ70"/>
<name>A0A923FZ70_9PSED</name>
<dbReference type="PANTHER" id="PTHR43124">
    <property type="entry name" value="PURINE EFFLUX PUMP PBUE"/>
    <property type="match status" value="1"/>
</dbReference>
<protein>
    <submittedName>
        <fullName evidence="8">MFS transporter</fullName>
    </submittedName>
</protein>
<organism evidence="8">
    <name type="scientific">Pseudomonas urmiensis</name>
    <dbReference type="NCBI Taxonomy" id="2745493"/>
    <lineage>
        <taxon>Bacteria</taxon>
        <taxon>Pseudomonadati</taxon>
        <taxon>Pseudomonadota</taxon>
        <taxon>Gammaproteobacteria</taxon>
        <taxon>Pseudomonadales</taxon>
        <taxon>Pseudomonadaceae</taxon>
        <taxon>Pseudomonas</taxon>
    </lineage>
</organism>
<feature type="transmembrane region" description="Helical" evidence="6">
    <location>
        <begin position="270"/>
        <end position="288"/>
    </location>
</feature>
<keyword evidence="4 6" id="KW-1133">Transmembrane helix</keyword>
<evidence type="ECO:0000256" key="2">
    <source>
        <dbReference type="ARBA" id="ARBA00022475"/>
    </source>
</evidence>
<feature type="transmembrane region" description="Helical" evidence="6">
    <location>
        <begin position="196"/>
        <end position="225"/>
    </location>
</feature>
<dbReference type="Pfam" id="PF07690">
    <property type="entry name" value="MFS_1"/>
    <property type="match status" value="1"/>
</dbReference>
<evidence type="ECO:0000256" key="5">
    <source>
        <dbReference type="ARBA" id="ARBA00023136"/>
    </source>
</evidence>
<evidence type="ECO:0000256" key="1">
    <source>
        <dbReference type="ARBA" id="ARBA00004651"/>
    </source>
</evidence>
<feature type="transmembrane region" description="Helical" evidence="6">
    <location>
        <begin position="330"/>
        <end position="355"/>
    </location>
</feature>
<dbReference type="InterPro" id="IPR011701">
    <property type="entry name" value="MFS"/>
</dbReference>
<accession>A0A923FZ70</accession>
<dbReference type="Gene3D" id="1.20.1250.20">
    <property type="entry name" value="MFS general substrate transporter like domains"/>
    <property type="match status" value="1"/>
</dbReference>
<dbReference type="InterPro" id="IPR050189">
    <property type="entry name" value="MFS_Efflux_Transporters"/>
</dbReference>
<feature type="transmembrane region" description="Helical" evidence="6">
    <location>
        <begin position="237"/>
        <end position="258"/>
    </location>
</feature>
<reference evidence="8" key="2">
    <citation type="submission" date="2020-07" db="EMBL/GenBank/DDBJ databases">
        <authorList>
            <person name="Lood C."/>
            <person name="Girard L."/>
        </authorList>
    </citation>
    <scope>NUCLEOTIDE SEQUENCE</scope>
    <source>
        <strain evidence="8">SWRI10</strain>
    </source>
</reference>
<dbReference type="CDD" id="cd17324">
    <property type="entry name" value="MFS_NepI_like"/>
    <property type="match status" value="1"/>
</dbReference>
<dbReference type="InterPro" id="IPR020846">
    <property type="entry name" value="MFS_dom"/>
</dbReference>
<dbReference type="EMBL" id="JABWRE010000005">
    <property type="protein sequence ID" value="MBC3440847.1"/>
    <property type="molecule type" value="Genomic_DNA"/>
</dbReference>
<proteinExistence type="predicted"/>
<keyword evidence="5 6" id="KW-0472">Membrane</keyword>
<dbReference type="InterPro" id="IPR036259">
    <property type="entry name" value="MFS_trans_sf"/>
</dbReference>
<feature type="transmembrane region" description="Helical" evidence="6">
    <location>
        <begin position="361"/>
        <end position="378"/>
    </location>
</feature>
<keyword evidence="2" id="KW-1003">Cell membrane</keyword>
<dbReference type="GO" id="GO:0005886">
    <property type="term" value="C:plasma membrane"/>
    <property type="evidence" value="ECO:0007669"/>
    <property type="project" value="UniProtKB-SubCell"/>
</dbReference>
<dbReference type="RefSeq" id="WP_186554397.1">
    <property type="nucleotide sequence ID" value="NZ_JABWRE020000001.1"/>
</dbReference>
<evidence type="ECO:0000313" key="9">
    <source>
        <dbReference type="EMBL" id="MBV4536314.1"/>
    </source>
</evidence>
<keyword evidence="3 6" id="KW-0812">Transmembrane</keyword>
<feature type="transmembrane region" description="Helical" evidence="6">
    <location>
        <begin position="69"/>
        <end position="86"/>
    </location>
</feature>
<feature type="transmembrane region" description="Helical" evidence="6">
    <location>
        <begin position="128"/>
        <end position="148"/>
    </location>
</feature>
<evidence type="ECO:0000256" key="6">
    <source>
        <dbReference type="SAM" id="Phobius"/>
    </source>
</evidence>
<dbReference type="PANTHER" id="PTHR43124:SF3">
    <property type="entry name" value="CHLORAMPHENICOL EFFLUX PUMP RV0191"/>
    <property type="match status" value="1"/>
</dbReference>
<feature type="transmembrane region" description="Helical" evidence="6">
    <location>
        <begin position="154"/>
        <end position="175"/>
    </location>
</feature>
<evidence type="ECO:0000256" key="3">
    <source>
        <dbReference type="ARBA" id="ARBA00022692"/>
    </source>
</evidence>
<feature type="transmembrane region" description="Helical" evidence="6">
    <location>
        <begin position="39"/>
        <end position="62"/>
    </location>
</feature>
<dbReference type="SUPFAM" id="SSF103473">
    <property type="entry name" value="MFS general substrate transporter"/>
    <property type="match status" value="1"/>
</dbReference>
<feature type="domain" description="Major facilitator superfamily (MFS) profile" evidence="7">
    <location>
        <begin position="4"/>
        <end position="384"/>
    </location>
</feature>
<reference evidence="9" key="3">
    <citation type="submission" date="2021-06" db="EMBL/GenBank/DDBJ databases">
        <title>Updating the genus Pseudomonas: Description of 43 new species and partition of the Pseudomonas putida group.</title>
        <authorList>
            <person name="Girard L."/>
            <person name="Lood C."/>
            <person name="Vandamme P."/>
            <person name="Rokni-Zadeh H."/>
            <person name="Van Noort V."/>
            <person name="Hofte M."/>
            <person name="Lavigne R."/>
            <person name="De Mot R."/>
        </authorList>
    </citation>
    <scope>NUCLEOTIDE SEQUENCE</scope>
    <source>
        <strain evidence="9">SWRI10</strain>
    </source>
</reference>
<gene>
    <name evidence="9" type="ORF">HU737_010015</name>
    <name evidence="8" type="ORF">HU737_09160</name>
</gene>
<evidence type="ECO:0000313" key="8">
    <source>
        <dbReference type="EMBL" id="MBC3440847.1"/>
    </source>
</evidence>
<comment type="caution">
    <text evidence="8">The sequence shown here is derived from an EMBL/GenBank/DDBJ whole genome shotgun (WGS) entry which is preliminary data.</text>
</comment>
<dbReference type="Proteomes" id="UP000599879">
    <property type="component" value="Unassembled WGS sequence"/>
</dbReference>
<sequence>MPIVIYVFSLCTFAFGLSEFVVAGLVSVMADDLGSPITAVGSAIAAYALGAAIGAPILTALLVTWRDRAVLLMTLAVLGLGSLLLAKVDQLLALYLLRFLIGLAHGVFMAVASNVAVKLVEPARAGRALSVVWIGLTLSLALGVPLGTVLGSFWSWRVIFVVLGGLGLFSVIGLLRLMPSEGAPQTAPQGGPIASLAAIMHTALLSAAGIAMLVSVAVFSFFTYVSPFVLEVTEGGVQLLGLAMLMFGGCTILGNLLGGYVADRYDSTRCLMAALSLLAASLALLYVAKHCAWAVLVLVGVLGALFFAIVTLSTLRLLNLAKTLAPHATGVASGLSIAAFNLGTAVGGAIGGGLITHLGLAYLPLAGVGAALIALLALSAQAAPDPAPAAHAEPQRQR</sequence>
<dbReference type="GO" id="GO:0022857">
    <property type="term" value="F:transmembrane transporter activity"/>
    <property type="evidence" value="ECO:0007669"/>
    <property type="project" value="InterPro"/>
</dbReference>
<reference evidence="8" key="1">
    <citation type="journal article" date="2020" name="Microorganisms">
        <title>Reliable Identification of Environmental Pseudomonas Isolates Using the rpoD Gene.</title>
        <authorList>
            <consortium name="The Broad Institute Genome Sequencing Platform"/>
            <person name="Girard L."/>
            <person name="Lood C."/>
            <person name="Rokni-Zadeh H."/>
            <person name="van Noort V."/>
            <person name="Lavigne R."/>
            <person name="De Mot R."/>
        </authorList>
    </citation>
    <scope>NUCLEOTIDE SEQUENCE</scope>
    <source>
        <strain evidence="8">SWRI10</strain>
    </source>
</reference>
<comment type="subcellular location">
    <subcellularLocation>
        <location evidence="1">Cell membrane</location>
        <topology evidence="1">Multi-pass membrane protein</topology>
    </subcellularLocation>
</comment>
<evidence type="ECO:0000256" key="4">
    <source>
        <dbReference type="ARBA" id="ARBA00022989"/>
    </source>
</evidence>
<feature type="transmembrane region" description="Helical" evidence="6">
    <location>
        <begin position="294"/>
        <end position="318"/>
    </location>
</feature>